<organism evidence="1 2">
    <name type="scientific">Sphingomonas sanxanigenens</name>
    <dbReference type="NCBI Taxonomy" id="397260"/>
    <lineage>
        <taxon>Bacteria</taxon>
        <taxon>Pseudomonadati</taxon>
        <taxon>Pseudomonadota</taxon>
        <taxon>Alphaproteobacteria</taxon>
        <taxon>Sphingomonadales</taxon>
        <taxon>Sphingomonadaceae</taxon>
        <taxon>Sphingomonas</taxon>
    </lineage>
</organism>
<evidence type="ECO:0000313" key="1">
    <source>
        <dbReference type="EMBL" id="PZO86943.1"/>
    </source>
</evidence>
<dbReference type="AlphaFoldDB" id="A0A2W4ZXB0"/>
<dbReference type="Proteomes" id="UP000249066">
    <property type="component" value="Unassembled WGS sequence"/>
</dbReference>
<evidence type="ECO:0000313" key="2">
    <source>
        <dbReference type="Proteomes" id="UP000249066"/>
    </source>
</evidence>
<sequence length="244" mass="26371">MTAVNMMVQPAARAGYVIADGAHTSPDGRLVEISPKLLYGAKRLPWAMGLTGNLHPRHMLEEIGKEQLASFKQFRKCLPNVMRRALQRVADTVNGDHCAPSIGIKGVIWDFARKRPIGFVIHSDPAEFAPGTEAFTWYETAWSITAADGADTVADHLGRAADLTDPGSFDPFADGLALVAAQRERGVTPTSPALDRSIRHRIGGDIDCAEVTKRGVLVWQIGSFKDRLGEIIDPSHAAAPLVAN</sequence>
<gene>
    <name evidence="1" type="ORF">DI623_15645</name>
</gene>
<name>A0A2W4ZXB0_9SPHN</name>
<proteinExistence type="predicted"/>
<accession>A0A2W4ZXB0</accession>
<comment type="caution">
    <text evidence="1">The sequence shown here is derived from an EMBL/GenBank/DDBJ whole genome shotgun (WGS) entry which is preliminary data.</text>
</comment>
<reference evidence="1 2" key="1">
    <citation type="submission" date="2017-08" db="EMBL/GenBank/DDBJ databases">
        <title>Infants hospitalized years apart are colonized by the same room-sourced microbial strains.</title>
        <authorList>
            <person name="Brooks B."/>
            <person name="Olm M.R."/>
            <person name="Firek B.A."/>
            <person name="Baker R."/>
            <person name="Thomas B.C."/>
            <person name="Morowitz M.J."/>
            <person name="Banfield J.F."/>
        </authorList>
    </citation>
    <scope>NUCLEOTIDE SEQUENCE [LARGE SCALE GENOMIC DNA]</scope>
    <source>
        <strain evidence="1">S2_018_000_R2_101</strain>
    </source>
</reference>
<protein>
    <submittedName>
        <fullName evidence="1">Uncharacterized protein</fullName>
    </submittedName>
</protein>
<dbReference type="EMBL" id="QFNN01000159">
    <property type="protein sequence ID" value="PZO86943.1"/>
    <property type="molecule type" value="Genomic_DNA"/>
</dbReference>